<keyword evidence="1 7" id="KW-0028">Amino-acid biosynthesis</keyword>
<keyword evidence="7" id="KW-0963">Cytoplasm</keyword>
<comment type="catalytic activity">
    <reaction evidence="7">
        <text>shikimate + ATP = 3-phosphoshikimate + ADP + H(+)</text>
        <dbReference type="Rhea" id="RHEA:13121"/>
        <dbReference type="ChEBI" id="CHEBI:15378"/>
        <dbReference type="ChEBI" id="CHEBI:30616"/>
        <dbReference type="ChEBI" id="CHEBI:36208"/>
        <dbReference type="ChEBI" id="CHEBI:145989"/>
        <dbReference type="ChEBI" id="CHEBI:456216"/>
        <dbReference type="EC" id="2.7.1.71"/>
    </reaction>
</comment>
<dbReference type="HAMAP" id="MF_00109">
    <property type="entry name" value="Shikimate_kinase"/>
    <property type="match status" value="1"/>
</dbReference>
<proteinExistence type="inferred from homology"/>
<keyword evidence="3 7" id="KW-0547">Nucleotide-binding</keyword>
<reference evidence="8 9" key="1">
    <citation type="submission" date="2017-06" db="EMBL/GenBank/DDBJ databases">
        <authorList>
            <consortium name="Pathogen Informatics"/>
        </authorList>
    </citation>
    <scope>NUCLEOTIDE SEQUENCE [LARGE SCALE GENOMIC DNA]</scope>
    <source>
        <strain evidence="8 9">NCTC10570</strain>
    </source>
</reference>
<evidence type="ECO:0000256" key="4">
    <source>
        <dbReference type="ARBA" id="ARBA00022777"/>
    </source>
</evidence>
<keyword evidence="4 7" id="KW-0418">Kinase</keyword>
<evidence type="ECO:0000256" key="7">
    <source>
        <dbReference type="HAMAP-Rule" id="MF_00109"/>
    </source>
</evidence>
<feature type="binding site" evidence="7">
    <location>
        <position position="80"/>
    </location>
    <ligand>
        <name>substrate</name>
    </ligand>
</feature>
<comment type="pathway">
    <text evidence="7">Metabolic intermediate biosynthesis; chorismate biosynthesis; chorismate from D-erythrose 4-phosphate and phosphoenolpyruvate: step 5/7.</text>
</comment>
<dbReference type="GO" id="GO:0008652">
    <property type="term" value="P:amino acid biosynthetic process"/>
    <property type="evidence" value="ECO:0007669"/>
    <property type="project" value="UniProtKB-KW"/>
</dbReference>
<keyword evidence="5 7" id="KW-0067">ATP-binding</keyword>
<accession>A0A239TQ18</accession>
<dbReference type="EMBL" id="LT906446">
    <property type="protein sequence ID" value="SNU98673.1"/>
    <property type="molecule type" value="Genomic_DNA"/>
</dbReference>
<dbReference type="GO" id="GO:0004765">
    <property type="term" value="F:shikimate kinase activity"/>
    <property type="evidence" value="ECO:0007669"/>
    <property type="project" value="UniProtKB-UniRule"/>
</dbReference>
<keyword evidence="2 7" id="KW-0808">Transferase</keyword>
<dbReference type="GO" id="GO:0000287">
    <property type="term" value="F:magnesium ion binding"/>
    <property type="evidence" value="ECO:0007669"/>
    <property type="project" value="UniProtKB-UniRule"/>
</dbReference>
<dbReference type="GO" id="GO:0009073">
    <property type="term" value="P:aromatic amino acid family biosynthetic process"/>
    <property type="evidence" value="ECO:0007669"/>
    <property type="project" value="UniProtKB-KW"/>
</dbReference>
<evidence type="ECO:0000313" key="8">
    <source>
        <dbReference type="EMBL" id="SNU98673.1"/>
    </source>
</evidence>
<dbReference type="RefSeq" id="WP_027890810.1">
    <property type="nucleotide sequence ID" value="NZ_LT906446.1"/>
</dbReference>
<evidence type="ECO:0000256" key="6">
    <source>
        <dbReference type="ARBA" id="ARBA00023141"/>
    </source>
</evidence>
<keyword evidence="6 7" id="KW-0057">Aromatic amino acid biosynthesis</keyword>
<dbReference type="CDD" id="cd00464">
    <property type="entry name" value="SK"/>
    <property type="match status" value="1"/>
</dbReference>
<dbReference type="GeneID" id="78506986"/>
<name>A0A239TQ18_9FIRM</name>
<dbReference type="InterPro" id="IPR027417">
    <property type="entry name" value="P-loop_NTPase"/>
</dbReference>
<dbReference type="Proteomes" id="UP000215383">
    <property type="component" value="Chromosome 1"/>
</dbReference>
<dbReference type="GO" id="GO:0009423">
    <property type="term" value="P:chorismate biosynthetic process"/>
    <property type="evidence" value="ECO:0007669"/>
    <property type="project" value="UniProtKB-UniRule"/>
</dbReference>
<dbReference type="AlphaFoldDB" id="A0A239TQ18"/>
<feature type="binding site" evidence="7">
    <location>
        <position position="16"/>
    </location>
    <ligand>
        <name>Mg(2+)</name>
        <dbReference type="ChEBI" id="CHEBI:18420"/>
    </ligand>
</feature>
<comment type="similarity">
    <text evidence="7">Belongs to the shikimate kinase family.</text>
</comment>
<keyword evidence="7" id="KW-0479">Metal-binding</keyword>
<dbReference type="eggNOG" id="COG0703">
    <property type="taxonomic scope" value="Bacteria"/>
</dbReference>
<evidence type="ECO:0000256" key="2">
    <source>
        <dbReference type="ARBA" id="ARBA00022679"/>
    </source>
</evidence>
<sequence length="172" mass="19314">MKTNIVLIGFMGSGKSITGKLLAYKLGYSFVDTDSEIEKTYKQKIKDMFASEGEAVFRARETETIRKIAARKNQVISTGGGVATKEEDMKILRDNAIIVSLAAMPHTILKRTGNDKRPLLAKKTKEERLKTIIELMGKRAKYYKNADLIVKTDDTTPLQNVEIILKYLKGVK</sequence>
<protein>
    <recommendedName>
        <fullName evidence="7">Shikimate kinase</fullName>
        <shortName evidence="7">SK</shortName>
        <ecNumber evidence="7">2.7.1.71</ecNumber>
    </recommendedName>
</protein>
<feature type="binding site" evidence="7">
    <location>
        <begin position="12"/>
        <end position="17"/>
    </location>
    <ligand>
        <name>ATP</name>
        <dbReference type="ChEBI" id="CHEBI:30616"/>
    </ligand>
</feature>
<feature type="binding site" evidence="7">
    <location>
        <position position="34"/>
    </location>
    <ligand>
        <name>substrate</name>
    </ligand>
</feature>
<comment type="cofactor">
    <cofactor evidence="7">
        <name>Mg(2+)</name>
        <dbReference type="ChEBI" id="CHEBI:18420"/>
    </cofactor>
    <text evidence="7">Binds 1 Mg(2+) ion per subunit.</text>
</comment>
<dbReference type="Pfam" id="PF01202">
    <property type="entry name" value="SKI"/>
    <property type="match status" value="1"/>
</dbReference>
<dbReference type="SUPFAM" id="SSF52540">
    <property type="entry name" value="P-loop containing nucleoside triphosphate hydrolases"/>
    <property type="match status" value="1"/>
</dbReference>
<dbReference type="PRINTS" id="PR01100">
    <property type="entry name" value="SHIKIMTKNASE"/>
</dbReference>
<evidence type="ECO:0000256" key="5">
    <source>
        <dbReference type="ARBA" id="ARBA00022840"/>
    </source>
</evidence>
<dbReference type="PANTHER" id="PTHR21087:SF16">
    <property type="entry name" value="SHIKIMATE KINASE 1, CHLOROPLASTIC"/>
    <property type="match status" value="1"/>
</dbReference>
<dbReference type="UniPathway" id="UPA00053">
    <property type="reaction ID" value="UER00088"/>
</dbReference>
<evidence type="ECO:0000256" key="3">
    <source>
        <dbReference type="ARBA" id="ARBA00022741"/>
    </source>
</evidence>
<feature type="binding site" evidence="7">
    <location>
        <position position="117"/>
    </location>
    <ligand>
        <name>ATP</name>
        <dbReference type="ChEBI" id="CHEBI:30616"/>
    </ligand>
</feature>
<evidence type="ECO:0000313" key="9">
    <source>
        <dbReference type="Proteomes" id="UP000215383"/>
    </source>
</evidence>
<comment type="function">
    <text evidence="7">Catalyzes the specific phosphorylation of the 3-hydroxyl group of shikimic acid using ATP as a cosubstrate.</text>
</comment>
<keyword evidence="9" id="KW-1185">Reference proteome</keyword>
<evidence type="ECO:0000256" key="1">
    <source>
        <dbReference type="ARBA" id="ARBA00022605"/>
    </source>
</evidence>
<feature type="binding site" evidence="7">
    <location>
        <position position="58"/>
    </location>
    <ligand>
        <name>substrate</name>
    </ligand>
</feature>
<keyword evidence="7" id="KW-0460">Magnesium</keyword>
<dbReference type="PANTHER" id="PTHR21087">
    <property type="entry name" value="SHIKIMATE KINASE"/>
    <property type="match status" value="1"/>
</dbReference>
<dbReference type="Gene3D" id="3.40.50.300">
    <property type="entry name" value="P-loop containing nucleotide triphosphate hydrolases"/>
    <property type="match status" value="1"/>
</dbReference>
<comment type="caution">
    <text evidence="7">Lacks conserved residue(s) required for the propagation of feature annotation.</text>
</comment>
<dbReference type="InterPro" id="IPR031322">
    <property type="entry name" value="Shikimate/glucono_kinase"/>
</dbReference>
<dbReference type="GO" id="GO:0005524">
    <property type="term" value="F:ATP binding"/>
    <property type="evidence" value="ECO:0007669"/>
    <property type="project" value="UniProtKB-UniRule"/>
</dbReference>
<organism evidence="8 9">
    <name type="scientific">Megamonas hypermegale</name>
    <dbReference type="NCBI Taxonomy" id="158847"/>
    <lineage>
        <taxon>Bacteria</taxon>
        <taxon>Bacillati</taxon>
        <taxon>Bacillota</taxon>
        <taxon>Negativicutes</taxon>
        <taxon>Selenomonadales</taxon>
        <taxon>Selenomonadaceae</taxon>
        <taxon>Megamonas</taxon>
    </lineage>
</organism>
<gene>
    <name evidence="7 8" type="primary">aroK</name>
    <name evidence="8" type="ORF">SAMEA4364220_00971</name>
</gene>
<comment type="subunit">
    <text evidence="7">Monomer.</text>
</comment>
<comment type="subcellular location">
    <subcellularLocation>
        <location evidence="7">Cytoplasm</location>
    </subcellularLocation>
</comment>
<dbReference type="EC" id="2.7.1.71" evidence="7"/>
<dbReference type="GO" id="GO:0005829">
    <property type="term" value="C:cytosol"/>
    <property type="evidence" value="ECO:0007669"/>
    <property type="project" value="TreeGrafter"/>
</dbReference>
<feature type="binding site" evidence="7">
    <location>
        <position position="139"/>
    </location>
    <ligand>
        <name>substrate</name>
    </ligand>
</feature>
<dbReference type="InterPro" id="IPR000623">
    <property type="entry name" value="Shikimate_kinase/TSH1"/>
</dbReference>